<evidence type="ECO:0000313" key="5">
    <source>
        <dbReference type="Proteomes" id="UP000245802"/>
    </source>
</evidence>
<evidence type="ECO:0000259" key="3">
    <source>
        <dbReference type="Pfam" id="PF04151"/>
    </source>
</evidence>
<feature type="compositionally biased region" description="Low complexity" evidence="1">
    <location>
        <begin position="313"/>
        <end position="326"/>
    </location>
</feature>
<feature type="domain" description="Peptidase C-terminal archaeal/bacterial" evidence="3">
    <location>
        <begin position="336"/>
        <end position="404"/>
    </location>
</feature>
<evidence type="ECO:0000256" key="1">
    <source>
        <dbReference type="SAM" id="MobiDB-lite"/>
    </source>
</evidence>
<evidence type="ECO:0000313" key="4">
    <source>
        <dbReference type="EMBL" id="AWM40511.1"/>
    </source>
</evidence>
<organism evidence="4 5">
    <name type="scientific">Gemmata obscuriglobus</name>
    <dbReference type="NCBI Taxonomy" id="114"/>
    <lineage>
        <taxon>Bacteria</taxon>
        <taxon>Pseudomonadati</taxon>
        <taxon>Planctomycetota</taxon>
        <taxon>Planctomycetia</taxon>
        <taxon>Gemmatales</taxon>
        <taxon>Gemmataceae</taxon>
        <taxon>Gemmata</taxon>
    </lineage>
</organism>
<dbReference type="Gene3D" id="2.60.120.380">
    <property type="match status" value="2"/>
</dbReference>
<dbReference type="InterPro" id="IPR007280">
    <property type="entry name" value="Peptidase_C_arc/bac"/>
</dbReference>
<gene>
    <name evidence="4" type="ORF">C1280_28345</name>
</gene>
<dbReference type="EMBL" id="CP025958">
    <property type="protein sequence ID" value="AWM40511.1"/>
    <property type="molecule type" value="Genomic_DNA"/>
</dbReference>
<feature type="compositionally biased region" description="Pro residues" evidence="1">
    <location>
        <begin position="769"/>
        <end position="795"/>
    </location>
</feature>
<dbReference type="Gene3D" id="2.60.40.10">
    <property type="entry name" value="Immunoglobulins"/>
    <property type="match status" value="1"/>
</dbReference>
<feature type="region of interest" description="Disordered" evidence="1">
    <location>
        <begin position="759"/>
        <end position="833"/>
    </location>
</feature>
<feature type="chain" id="PRO_5016366005" evidence="2">
    <location>
        <begin position="26"/>
        <end position="833"/>
    </location>
</feature>
<keyword evidence="5" id="KW-1185">Reference proteome</keyword>
<evidence type="ECO:0000256" key="2">
    <source>
        <dbReference type="SAM" id="SignalP"/>
    </source>
</evidence>
<dbReference type="KEGG" id="gog:C1280_28345"/>
<proteinExistence type="predicted"/>
<dbReference type="Proteomes" id="UP000245802">
    <property type="component" value="Chromosome"/>
</dbReference>
<sequence>MNRTLFRCLLSSFVLFVLFCGHSLAASPALGAIQPRGAQRGTEATLTFQGGRLADAQEVLAYYPGISVKKLEVVNDATLKVAVTIAPDCRLGEHVFRVRTATGVSDARTFWVGALPVIDEVEPNSEFEKPQPVPLNVTVHGVVQAEDQDYFVVEGKKGQRLSVEVEAMRLGTTFFDPYVAILDAKRFELATGDDSALGGQDGGCSVVLPADGKYIVQVRESAYGGNDACQYRLHIGNFPRPTAVVPAGGKPNEELEVTFLGDPAGPIKQKVKLPASDANAWRLHCQTPDGVHPAGFKFRVTDLPNAFETPNNGGPATASPGPAPGAFNGVIAQPGETDYFKFAAKKGQVFDLRCMARALGSPLDPVLYVGNAQGGALAGNDDNGGPDSYIRFTAPADGDYTLWVHDHLRKGGPDYFYRVEVAPVAASVTTTIPKVDGNNLTNQDRQTFTVPKGGRYASLVIANRADVGGPLTIGFDKLPAGVTVSAEPMEPGLNVVPVVFEAKPDAPTAGTLVAISATHPDPNVKAPSRTALDAALTLGPPNQTIYARHELDRTAIAVAEAAPYSIEVIEPKVPLVQNGGANLRVVAKRAEGFKGAITVFPLWTPPGMGIQGSAVIPEGQTECVLPMNAAPDAGARKWKTAVHAVADAGKGPVWTASRLFTLEVVAPIVTLTMERPAVEQGGQTQLFCKVAVGAPFEGKAKVNLIGLPAKTTSQTVEITKDTKEFAFPITADKTSPVGQHNVFAQVIVERAGEQIAGNTGGTQLRIDVPLPPKVAATPPPKQEAPKTPTPAPPAKAPEKRLTRLEQLRKEAEEREKAAAGGAPAPKKEEPKKP</sequence>
<name>A0A2Z3H6H7_9BACT</name>
<dbReference type="Pfam" id="PF04151">
    <property type="entry name" value="PPC"/>
    <property type="match status" value="1"/>
</dbReference>
<dbReference type="OrthoDB" id="237792at2"/>
<feature type="region of interest" description="Disordered" evidence="1">
    <location>
        <begin position="308"/>
        <end position="328"/>
    </location>
</feature>
<protein>
    <submittedName>
        <fullName evidence="4">Peptidase</fullName>
    </submittedName>
</protein>
<dbReference type="InterPro" id="IPR013783">
    <property type="entry name" value="Ig-like_fold"/>
</dbReference>
<feature type="signal peptide" evidence="2">
    <location>
        <begin position="1"/>
        <end position="25"/>
    </location>
</feature>
<accession>A0A2Z3H6H7</accession>
<keyword evidence="2" id="KW-0732">Signal</keyword>
<reference evidence="4 5" key="1">
    <citation type="submission" date="2018-01" db="EMBL/GenBank/DDBJ databases">
        <title>G. obscuriglobus.</title>
        <authorList>
            <person name="Franke J."/>
            <person name="Blomberg W."/>
            <person name="Selmecki A."/>
        </authorList>
    </citation>
    <scope>NUCLEOTIDE SEQUENCE [LARGE SCALE GENOMIC DNA]</scope>
    <source>
        <strain evidence="4 5">DSM 5831</strain>
    </source>
</reference>
<feature type="compositionally biased region" description="Basic and acidic residues" evidence="1">
    <location>
        <begin position="796"/>
        <end position="817"/>
    </location>
</feature>
<dbReference type="RefSeq" id="WP_109571273.1">
    <property type="nucleotide sequence ID" value="NZ_CP025958.1"/>
</dbReference>
<dbReference type="AlphaFoldDB" id="A0A2Z3H6H7"/>